<gene>
    <name evidence="2" type="ORF">LTR77_009017</name>
</gene>
<accession>A0AAV9NZF1</accession>
<evidence type="ECO:0000256" key="1">
    <source>
        <dbReference type="SAM" id="MobiDB-lite"/>
    </source>
</evidence>
<dbReference type="RefSeq" id="XP_064655572.1">
    <property type="nucleotide sequence ID" value="XM_064806246.1"/>
</dbReference>
<organism evidence="2 3">
    <name type="scientific">Saxophila tyrrhenica</name>
    <dbReference type="NCBI Taxonomy" id="1690608"/>
    <lineage>
        <taxon>Eukaryota</taxon>
        <taxon>Fungi</taxon>
        <taxon>Dikarya</taxon>
        <taxon>Ascomycota</taxon>
        <taxon>Pezizomycotina</taxon>
        <taxon>Dothideomycetes</taxon>
        <taxon>Dothideomycetidae</taxon>
        <taxon>Mycosphaerellales</taxon>
        <taxon>Extremaceae</taxon>
        <taxon>Saxophila</taxon>
    </lineage>
</organism>
<proteinExistence type="predicted"/>
<feature type="region of interest" description="Disordered" evidence="1">
    <location>
        <begin position="60"/>
        <end position="158"/>
    </location>
</feature>
<dbReference type="GeneID" id="89930349"/>
<protein>
    <submittedName>
        <fullName evidence="2">Uncharacterized protein</fullName>
    </submittedName>
</protein>
<comment type="caution">
    <text evidence="2">The sequence shown here is derived from an EMBL/GenBank/DDBJ whole genome shotgun (WGS) entry which is preliminary data.</text>
</comment>
<dbReference type="Proteomes" id="UP001337655">
    <property type="component" value="Unassembled WGS sequence"/>
</dbReference>
<evidence type="ECO:0000313" key="3">
    <source>
        <dbReference type="Proteomes" id="UP001337655"/>
    </source>
</evidence>
<name>A0AAV9NZF1_9PEZI</name>
<keyword evidence="3" id="KW-1185">Reference proteome</keyword>
<dbReference type="AlphaFoldDB" id="A0AAV9NZF1"/>
<evidence type="ECO:0000313" key="2">
    <source>
        <dbReference type="EMBL" id="KAK5165488.1"/>
    </source>
</evidence>
<sequence>MASVNLTENNLKLLKAVVTVMKGTIDWEEVKDIAGMSTSKYARDQWAIVRTKLLGAGNEGGATTAADKGSNGAATTTTTPKKKDATPKKRKAADEGDDTETANLNKKPKKAVTPKPKNTALKPVDTTPKPTEATPVAEEDTDGVKREEVEAPNEAGRLMDEMLGIDRAYF</sequence>
<reference evidence="2 3" key="1">
    <citation type="submission" date="2023-08" db="EMBL/GenBank/DDBJ databases">
        <title>Black Yeasts Isolated from many extreme environments.</title>
        <authorList>
            <person name="Coleine C."/>
            <person name="Stajich J.E."/>
            <person name="Selbmann L."/>
        </authorList>
    </citation>
    <scope>NUCLEOTIDE SEQUENCE [LARGE SCALE GENOMIC DNA]</scope>
    <source>
        <strain evidence="2 3">CCFEE 5935</strain>
    </source>
</reference>
<dbReference type="EMBL" id="JAVRRT010000016">
    <property type="protein sequence ID" value="KAK5165488.1"/>
    <property type="molecule type" value="Genomic_DNA"/>
</dbReference>